<reference evidence="2 3" key="1">
    <citation type="journal article" date="2017" name="Front. Microbiol.">
        <title>Phaeobacter piscinae sp. nov., a species of the Roseobacter group and potential aquaculture probiont.</title>
        <authorList>
            <person name="Sonnenschein E.C."/>
            <person name="Phippen C.B.W."/>
            <person name="Nielsen K.F."/>
            <person name="Mateiu R.V."/>
            <person name="Melchiorsen J."/>
            <person name="Gram L."/>
            <person name="Overmann J."/>
            <person name="Freese H.M."/>
        </authorList>
    </citation>
    <scope>NUCLEOTIDE SEQUENCE [LARGE SCALE GENOMIC DNA]</scope>
    <source>
        <strain evidence="2 3">P88</strain>
    </source>
</reference>
<dbReference type="Proteomes" id="UP000236447">
    <property type="component" value="Chromosome"/>
</dbReference>
<evidence type="ECO:0000313" key="3">
    <source>
        <dbReference type="Proteomes" id="UP000236447"/>
    </source>
</evidence>
<evidence type="ECO:0000256" key="1">
    <source>
        <dbReference type="SAM" id="MobiDB-lite"/>
    </source>
</evidence>
<reference evidence="2 3" key="2">
    <citation type="journal article" date="2017" name="Genome Biol. Evol.">
        <title>Trajectories and Drivers of Genome Evolution in Surface-Associated Marine Phaeobacter.</title>
        <authorList>
            <person name="Freese H.M."/>
            <person name="Sikorski J."/>
            <person name="Bunk B."/>
            <person name="Scheuner C."/>
            <person name="Meier-Kolthoff J.P."/>
            <person name="Sproer C."/>
            <person name="Gram L."/>
            <person name="Overmann J."/>
        </authorList>
    </citation>
    <scope>NUCLEOTIDE SEQUENCE [LARGE SCALE GENOMIC DNA]</scope>
    <source>
        <strain evidence="2 3">P88</strain>
    </source>
</reference>
<gene>
    <name evidence="2" type="ORF">PhaeoP88_02903</name>
</gene>
<accession>A0A2I7KCC1</accession>
<dbReference type="SUPFAM" id="SSF48613">
    <property type="entry name" value="Heme oxygenase-like"/>
    <property type="match status" value="1"/>
</dbReference>
<dbReference type="AlphaFoldDB" id="A0A2I7KCC1"/>
<evidence type="ECO:0000313" key="2">
    <source>
        <dbReference type="EMBL" id="AUR00240.1"/>
    </source>
</evidence>
<organism evidence="2 3">
    <name type="scientific">Phaeobacter inhibens</name>
    <dbReference type="NCBI Taxonomy" id="221822"/>
    <lineage>
        <taxon>Bacteria</taxon>
        <taxon>Pseudomonadati</taxon>
        <taxon>Pseudomonadota</taxon>
        <taxon>Alphaproteobacteria</taxon>
        <taxon>Rhodobacterales</taxon>
        <taxon>Roseobacteraceae</taxon>
        <taxon>Phaeobacter</taxon>
    </lineage>
</organism>
<protein>
    <recommendedName>
        <fullName evidence="4">Heme oxygenase</fullName>
    </recommendedName>
</protein>
<dbReference type="InterPro" id="IPR016084">
    <property type="entry name" value="Haem_Oase-like_multi-hlx"/>
</dbReference>
<name>A0A2I7KCC1_9RHOB</name>
<sequence length="251" mass="27436">MQNSKRVRAGPRYETMTDLHLPASLTLAEDTNDVPGRDALNTVLKGDAPSETEGGQMQQPRGTHRSLQDKPGFRFELRRATRPEHDAAELAFAPFHQSPLPHLAWFLTCQHTALHALASTCCLKSGRATALLADLTAALRADCADNGDHPATIPVDTLPRLHPLAVDYLVLGSRMGNEVLRRRLSEAAGQSALPAYFTPRDHLVAWRATCTDLDQLPPGRALARCIIADTRKGFGLFETAARLNPLRPSTI</sequence>
<dbReference type="Gene3D" id="1.20.910.10">
    <property type="entry name" value="Heme oxygenase-like"/>
    <property type="match status" value="1"/>
</dbReference>
<dbReference type="EMBL" id="CP010725">
    <property type="protein sequence ID" value="AUR00240.1"/>
    <property type="molecule type" value="Genomic_DNA"/>
</dbReference>
<evidence type="ECO:0008006" key="4">
    <source>
        <dbReference type="Google" id="ProtNLM"/>
    </source>
</evidence>
<proteinExistence type="predicted"/>
<feature type="region of interest" description="Disordered" evidence="1">
    <location>
        <begin position="29"/>
        <end position="71"/>
    </location>
</feature>